<name>A0A6J6FIT0_9ZZZZ</name>
<organism evidence="1">
    <name type="scientific">freshwater metagenome</name>
    <dbReference type="NCBI Taxonomy" id="449393"/>
    <lineage>
        <taxon>unclassified sequences</taxon>
        <taxon>metagenomes</taxon>
        <taxon>ecological metagenomes</taxon>
    </lineage>
</organism>
<dbReference type="AlphaFoldDB" id="A0A6J6FIT0"/>
<dbReference type="EMBL" id="CAEZUE010000033">
    <property type="protein sequence ID" value="CAB4588317.1"/>
    <property type="molecule type" value="Genomic_DNA"/>
</dbReference>
<proteinExistence type="predicted"/>
<dbReference type="SUPFAM" id="SSF82171">
    <property type="entry name" value="DPP6 N-terminal domain-like"/>
    <property type="match status" value="1"/>
</dbReference>
<sequence>MTEARERIATFRSRREEQAREPKGSLALVLTQWVDGAQEIWGVPGTWTPRTDGEPGLTLTVDASDGVRINGELADGTVNLNGPGGETPAEIIFSETRQGTIIGDGELFALRVWDSHSDEIKRFGGIDSFDYSEEWVLTGKWKPNPEGTVIEIDKKSGNSTTETIPGEIEFTHDGHTVSLITVSTGRALQIVFADTTNGEETYSVGRFLFVVPNPDGTVTLDFNLAVLPPCAFSYSFNCPIPPKQNRLPFAVRAGEKNVVDADGQLLHA</sequence>
<dbReference type="Pfam" id="PF07920">
    <property type="entry name" value="DUF1684"/>
    <property type="match status" value="1"/>
</dbReference>
<reference evidence="1" key="1">
    <citation type="submission" date="2020-05" db="EMBL/GenBank/DDBJ databases">
        <authorList>
            <person name="Chiriac C."/>
            <person name="Salcher M."/>
            <person name="Ghai R."/>
            <person name="Kavagutti S V."/>
        </authorList>
    </citation>
    <scope>NUCLEOTIDE SEQUENCE</scope>
</reference>
<dbReference type="PANTHER" id="PTHR41913">
    <property type="entry name" value="DUF1684 DOMAIN-CONTAINING PROTEIN"/>
    <property type="match status" value="1"/>
</dbReference>
<gene>
    <name evidence="1" type="ORF">UFOPK1788_00377</name>
</gene>
<evidence type="ECO:0000313" key="1">
    <source>
        <dbReference type="EMBL" id="CAB4588317.1"/>
    </source>
</evidence>
<accession>A0A6J6FIT0</accession>
<dbReference type="InterPro" id="IPR012467">
    <property type="entry name" value="DUF1684"/>
</dbReference>
<protein>
    <submittedName>
        <fullName evidence="1">Unannotated protein</fullName>
    </submittedName>
</protein>
<dbReference type="PANTHER" id="PTHR41913:SF1">
    <property type="entry name" value="DUF1684 DOMAIN-CONTAINING PROTEIN"/>
    <property type="match status" value="1"/>
</dbReference>